<dbReference type="Gramene" id="OQU79707">
    <property type="protein sequence ID" value="OQU79707"/>
    <property type="gene ID" value="SORBI_3008G184500"/>
</dbReference>
<evidence type="ECO:0000256" key="5">
    <source>
        <dbReference type="ARBA" id="ARBA00023180"/>
    </source>
</evidence>
<dbReference type="AlphaFoldDB" id="A0A1Z5R7L5"/>
<dbReference type="PANTHER" id="PTHR13683">
    <property type="entry name" value="ASPARTYL PROTEASES"/>
    <property type="match status" value="1"/>
</dbReference>
<evidence type="ECO:0000256" key="8">
    <source>
        <dbReference type="SAM" id="SignalP"/>
    </source>
</evidence>
<dbReference type="InParanoid" id="A0A1Z5R7L5"/>
<evidence type="ECO:0000256" key="7">
    <source>
        <dbReference type="SAM" id="MobiDB-lite"/>
    </source>
</evidence>
<organism evidence="10 11">
    <name type="scientific">Sorghum bicolor</name>
    <name type="common">Sorghum</name>
    <name type="synonym">Sorghum vulgare</name>
    <dbReference type="NCBI Taxonomy" id="4558"/>
    <lineage>
        <taxon>Eukaryota</taxon>
        <taxon>Viridiplantae</taxon>
        <taxon>Streptophyta</taxon>
        <taxon>Embryophyta</taxon>
        <taxon>Tracheophyta</taxon>
        <taxon>Spermatophyta</taxon>
        <taxon>Magnoliopsida</taxon>
        <taxon>Liliopsida</taxon>
        <taxon>Poales</taxon>
        <taxon>Poaceae</taxon>
        <taxon>PACMAD clade</taxon>
        <taxon>Panicoideae</taxon>
        <taxon>Andropogonodae</taxon>
        <taxon>Andropogoneae</taxon>
        <taxon>Sorghinae</taxon>
        <taxon>Sorghum</taxon>
    </lineage>
</organism>
<keyword evidence="4" id="KW-0378">Hydrolase</keyword>
<feature type="active site" evidence="6">
    <location>
        <position position="379"/>
    </location>
</feature>
<proteinExistence type="inferred from homology"/>
<evidence type="ECO:0000256" key="4">
    <source>
        <dbReference type="ARBA" id="ARBA00022801"/>
    </source>
</evidence>
<dbReference type="Gene3D" id="2.40.70.10">
    <property type="entry name" value="Acid Proteases"/>
    <property type="match status" value="2"/>
</dbReference>
<evidence type="ECO:0000259" key="9">
    <source>
        <dbReference type="PROSITE" id="PS51767"/>
    </source>
</evidence>
<evidence type="ECO:0000313" key="11">
    <source>
        <dbReference type="Proteomes" id="UP000000768"/>
    </source>
</evidence>
<dbReference type="InterPro" id="IPR032861">
    <property type="entry name" value="TAXi_N"/>
</dbReference>
<reference evidence="11" key="2">
    <citation type="journal article" date="2018" name="Plant J.">
        <title>The Sorghum bicolor reference genome: improved assembly, gene annotations, a transcriptome atlas, and signatures of genome organization.</title>
        <authorList>
            <person name="McCormick R.F."/>
            <person name="Truong S.K."/>
            <person name="Sreedasyam A."/>
            <person name="Jenkins J."/>
            <person name="Shu S."/>
            <person name="Sims D."/>
            <person name="Kennedy M."/>
            <person name="Amirebrahimi M."/>
            <person name="Weers B.D."/>
            <person name="McKinley B."/>
            <person name="Mattison A."/>
            <person name="Morishige D.T."/>
            <person name="Grimwood J."/>
            <person name="Schmutz J."/>
            <person name="Mullet J.E."/>
        </authorList>
    </citation>
    <scope>NUCLEOTIDE SEQUENCE [LARGE SCALE GENOMIC DNA]</scope>
    <source>
        <strain evidence="11">cv. BTx623</strain>
    </source>
</reference>
<dbReference type="FunFam" id="2.40.70.10:FF:000033">
    <property type="entry name" value="Aspartyl protease family protein"/>
    <property type="match status" value="1"/>
</dbReference>
<dbReference type="GO" id="GO:0004190">
    <property type="term" value="F:aspartic-type endopeptidase activity"/>
    <property type="evidence" value="ECO:0007669"/>
    <property type="project" value="UniProtKB-KW"/>
</dbReference>
<dbReference type="InterPro" id="IPR001461">
    <property type="entry name" value="Aspartic_peptidase_A1"/>
</dbReference>
<dbReference type="GO" id="GO:0006508">
    <property type="term" value="P:proteolysis"/>
    <property type="evidence" value="ECO:0007669"/>
    <property type="project" value="UniProtKB-KW"/>
</dbReference>
<dbReference type="SUPFAM" id="SSF50630">
    <property type="entry name" value="Acid proteases"/>
    <property type="match status" value="1"/>
</dbReference>
<feature type="chain" id="PRO_5013120181" description="Peptidase A1 domain-containing protein" evidence="8">
    <location>
        <begin position="21"/>
        <end position="503"/>
    </location>
</feature>
<dbReference type="Pfam" id="PF14541">
    <property type="entry name" value="TAXi_C"/>
    <property type="match status" value="1"/>
</dbReference>
<name>A0A1Z5R7L5_SORBI</name>
<evidence type="ECO:0000256" key="1">
    <source>
        <dbReference type="ARBA" id="ARBA00007447"/>
    </source>
</evidence>
<dbReference type="InterPro" id="IPR021109">
    <property type="entry name" value="Peptidase_aspartic_dom_sf"/>
</dbReference>
<evidence type="ECO:0000256" key="3">
    <source>
        <dbReference type="ARBA" id="ARBA00022750"/>
    </source>
</evidence>
<keyword evidence="2" id="KW-0645">Protease</keyword>
<feature type="region of interest" description="Disordered" evidence="7">
    <location>
        <begin position="41"/>
        <end position="63"/>
    </location>
</feature>
<feature type="active site" evidence="6">
    <location>
        <position position="159"/>
    </location>
</feature>
<keyword evidence="11" id="KW-1185">Reference proteome</keyword>
<gene>
    <name evidence="10" type="ORF">SORBI_3008G184500</name>
</gene>
<evidence type="ECO:0000313" key="10">
    <source>
        <dbReference type="EMBL" id="OQU79707.1"/>
    </source>
</evidence>
<dbReference type="STRING" id="4558.A0A1Z5R7L5"/>
<accession>A0A1Z5R7L5</accession>
<dbReference type="InterPro" id="IPR032799">
    <property type="entry name" value="TAXi_C"/>
</dbReference>
<keyword evidence="8" id="KW-0732">Signal</keyword>
<feature type="signal peptide" evidence="8">
    <location>
        <begin position="1"/>
        <end position="20"/>
    </location>
</feature>
<keyword evidence="5" id="KW-0325">Glycoprotein</keyword>
<evidence type="ECO:0000256" key="2">
    <source>
        <dbReference type="ARBA" id="ARBA00022670"/>
    </source>
</evidence>
<dbReference type="OMA" id="QQSICAA"/>
<dbReference type="InterPro" id="IPR033121">
    <property type="entry name" value="PEPTIDASE_A1"/>
</dbReference>
<sequence>MVSSCIAGLLLLLAARSAAAAVGLATPVEYQYHSYAVTPLSPHAHSSPEAAEDGAHAHQEDMAASSSSAMHVRLLHRDSFAVNATGAELLARRLQRDELRAAWIISTAAANGTPPPDVVGLSTGRGLVAPVVSRAPTSGDYIAKIAVGTPAVEALLALDTASDLTWLQCQPCRRCYPQSGPVFDPRHSTSYGEMNYDAPDCQALGRSGGGDAKRGTCIYTVLYGDGDGHGSTSTSVGDLVEETLTFAGGVRQAYLSIGCGHDNKGLFGAPAAGILGLSRGQISIPHQIAFLGYNASFSYCLVDFISGPGSPSSTLTFGAGAVDTSPPASFTPTVLNQNMPTFYYVRLIGVSVGGVRVPGVTERDLQLDPYTGHGGVILDSGTTVTRLARPAYTAFRDAFRAAATGLGQVSTGGPSGLFDTCYTVGGRAGVKVPAVSMHFAGGVELSLQPKNYLITVDSRGTVCFAFAGTGDRSVSVIGNILQQGFRVVYDIGGQRVGFAPNSC</sequence>
<dbReference type="PANTHER" id="PTHR13683:SF886">
    <property type="entry name" value="NUCLEOID DNA-BINDING PROTEIN CND41-LIKE"/>
    <property type="match status" value="1"/>
</dbReference>
<comment type="similarity">
    <text evidence="1">Belongs to the peptidase A1 family.</text>
</comment>
<reference evidence="10 11" key="1">
    <citation type="journal article" date="2009" name="Nature">
        <title>The Sorghum bicolor genome and the diversification of grasses.</title>
        <authorList>
            <person name="Paterson A.H."/>
            <person name="Bowers J.E."/>
            <person name="Bruggmann R."/>
            <person name="Dubchak I."/>
            <person name="Grimwood J."/>
            <person name="Gundlach H."/>
            <person name="Haberer G."/>
            <person name="Hellsten U."/>
            <person name="Mitros T."/>
            <person name="Poliakov A."/>
            <person name="Schmutz J."/>
            <person name="Spannagl M."/>
            <person name="Tang H."/>
            <person name="Wang X."/>
            <person name="Wicker T."/>
            <person name="Bharti A.K."/>
            <person name="Chapman J."/>
            <person name="Feltus F.A."/>
            <person name="Gowik U."/>
            <person name="Grigoriev I.V."/>
            <person name="Lyons E."/>
            <person name="Maher C.A."/>
            <person name="Martis M."/>
            <person name="Narechania A."/>
            <person name="Otillar R.P."/>
            <person name="Penning B.W."/>
            <person name="Salamov A.A."/>
            <person name="Wang Y."/>
            <person name="Zhang L."/>
            <person name="Carpita N.C."/>
            <person name="Freeling M."/>
            <person name="Gingle A.R."/>
            <person name="Hash C.T."/>
            <person name="Keller B."/>
            <person name="Klein P."/>
            <person name="Kresovich S."/>
            <person name="McCann M.C."/>
            <person name="Ming R."/>
            <person name="Peterson D.G."/>
            <person name="Mehboob-ur-Rahman"/>
            <person name="Ware D."/>
            <person name="Westhoff P."/>
            <person name="Mayer K.F."/>
            <person name="Messing J."/>
            <person name="Rokhsar D.S."/>
        </authorList>
    </citation>
    <scope>NUCLEOTIDE SEQUENCE [LARGE SCALE GENOMIC DNA]</scope>
    <source>
        <strain evidence="11">cv. BTx623</strain>
    </source>
</reference>
<dbReference type="EMBL" id="CM000767">
    <property type="protein sequence ID" value="OQU79707.1"/>
    <property type="molecule type" value="Genomic_DNA"/>
</dbReference>
<protein>
    <recommendedName>
        <fullName evidence="9">Peptidase A1 domain-containing protein</fullName>
    </recommendedName>
</protein>
<dbReference type="PROSITE" id="PS51767">
    <property type="entry name" value="PEPTIDASE_A1"/>
    <property type="match status" value="1"/>
</dbReference>
<dbReference type="eggNOG" id="KOG1339">
    <property type="taxonomic scope" value="Eukaryota"/>
</dbReference>
<dbReference type="Proteomes" id="UP000000768">
    <property type="component" value="Chromosome 8"/>
</dbReference>
<keyword evidence="3" id="KW-0064">Aspartyl protease</keyword>
<evidence type="ECO:0000256" key="6">
    <source>
        <dbReference type="PIRSR" id="PIRSR601461-1"/>
    </source>
</evidence>
<feature type="domain" description="Peptidase A1" evidence="9">
    <location>
        <begin position="141"/>
        <end position="499"/>
    </location>
</feature>
<dbReference type="Pfam" id="PF14543">
    <property type="entry name" value="TAXi_N"/>
    <property type="match status" value="1"/>
</dbReference>